<evidence type="ECO:0000313" key="2">
    <source>
        <dbReference type="EMBL" id="PUZ47713.1"/>
    </source>
</evidence>
<feature type="compositionally biased region" description="Basic and acidic residues" evidence="1">
    <location>
        <begin position="22"/>
        <end position="38"/>
    </location>
</feature>
<dbReference type="Gramene" id="PUZ47713">
    <property type="protein sequence ID" value="PUZ47713"/>
    <property type="gene ID" value="GQ55_7G188600"/>
</dbReference>
<dbReference type="AlphaFoldDB" id="A0A2T7CWX3"/>
<dbReference type="Proteomes" id="UP000244336">
    <property type="component" value="Chromosome 7"/>
</dbReference>
<name>A0A2T7CWX3_9POAL</name>
<gene>
    <name evidence="2" type="ORF">GQ55_7G188600</name>
</gene>
<feature type="region of interest" description="Disordered" evidence="1">
    <location>
        <begin position="22"/>
        <end position="53"/>
    </location>
</feature>
<proteinExistence type="predicted"/>
<accession>A0A2T7CWX3</accession>
<sequence length="53" mass="6141">MAEVLQLPQWMRSACRRRRAVLGERETESEQGRDERMGELLGRLDPIGEKDKG</sequence>
<dbReference type="EMBL" id="CM009755">
    <property type="protein sequence ID" value="PUZ47713.1"/>
    <property type="molecule type" value="Genomic_DNA"/>
</dbReference>
<evidence type="ECO:0000313" key="3">
    <source>
        <dbReference type="Proteomes" id="UP000244336"/>
    </source>
</evidence>
<organism evidence="2 3">
    <name type="scientific">Panicum hallii var. hallii</name>
    <dbReference type="NCBI Taxonomy" id="1504633"/>
    <lineage>
        <taxon>Eukaryota</taxon>
        <taxon>Viridiplantae</taxon>
        <taxon>Streptophyta</taxon>
        <taxon>Embryophyta</taxon>
        <taxon>Tracheophyta</taxon>
        <taxon>Spermatophyta</taxon>
        <taxon>Magnoliopsida</taxon>
        <taxon>Liliopsida</taxon>
        <taxon>Poales</taxon>
        <taxon>Poaceae</taxon>
        <taxon>PACMAD clade</taxon>
        <taxon>Panicoideae</taxon>
        <taxon>Panicodae</taxon>
        <taxon>Paniceae</taxon>
        <taxon>Panicinae</taxon>
        <taxon>Panicum</taxon>
        <taxon>Panicum sect. Panicum</taxon>
    </lineage>
</organism>
<evidence type="ECO:0000256" key="1">
    <source>
        <dbReference type="SAM" id="MobiDB-lite"/>
    </source>
</evidence>
<keyword evidence="3" id="KW-1185">Reference proteome</keyword>
<protein>
    <submittedName>
        <fullName evidence="2">Uncharacterized protein</fullName>
    </submittedName>
</protein>
<reference evidence="2 3" key="1">
    <citation type="submission" date="2018-04" db="EMBL/GenBank/DDBJ databases">
        <title>WGS assembly of Panicum hallii var. hallii HAL2.</title>
        <authorList>
            <person name="Lovell J."/>
            <person name="Jenkins J."/>
            <person name="Lowry D."/>
            <person name="Mamidi S."/>
            <person name="Sreedasyam A."/>
            <person name="Weng X."/>
            <person name="Barry K."/>
            <person name="Bonette J."/>
            <person name="Campitelli B."/>
            <person name="Daum C."/>
            <person name="Gordon S."/>
            <person name="Gould B."/>
            <person name="Lipzen A."/>
            <person name="MacQueen A."/>
            <person name="Palacio-Mejia J."/>
            <person name="Plott C."/>
            <person name="Shakirov E."/>
            <person name="Shu S."/>
            <person name="Yoshinaga Y."/>
            <person name="Zane M."/>
            <person name="Rokhsar D."/>
            <person name="Grimwood J."/>
            <person name="Schmutz J."/>
            <person name="Juenger T."/>
        </authorList>
    </citation>
    <scope>NUCLEOTIDE SEQUENCE [LARGE SCALE GENOMIC DNA]</scope>
    <source>
        <strain evidence="3">cv. HAL2</strain>
    </source>
</reference>